<feature type="compositionally biased region" description="Basic and acidic residues" evidence="1">
    <location>
        <begin position="7"/>
        <end position="24"/>
    </location>
</feature>
<feature type="region of interest" description="Disordered" evidence="1">
    <location>
        <begin position="178"/>
        <end position="261"/>
    </location>
</feature>
<organism evidence="3 4">
    <name type="scientific">Glarea lozoyensis (strain ATCC 20868 / MF5171)</name>
    <dbReference type="NCBI Taxonomy" id="1116229"/>
    <lineage>
        <taxon>Eukaryota</taxon>
        <taxon>Fungi</taxon>
        <taxon>Dikarya</taxon>
        <taxon>Ascomycota</taxon>
        <taxon>Pezizomycotina</taxon>
        <taxon>Leotiomycetes</taxon>
        <taxon>Helotiales</taxon>
        <taxon>Helotiaceae</taxon>
        <taxon>Glarea</taxon>
    </lineage>
</organism>
<feature type="compositionally biased region" description="Basic and acidic residues" evidence="1">
    <location>
        <begin position="178"/>
        <end position="210"/>
    </location>
</feature>
<accession>S3D647</accession>
<reference evidence="3 4" key="1">
    <citation type="journal article" date="2013" name="BMC Genomics">
        <title>Genomics-driven discovery of the pneumocandin biosynthetic gene cluster in the fungus Glarea lozoyensis.</title>
        <authorList>
            <person name="Chen L."/>
            <person name="Yue Q."/>
            <person name="Zhang X."/>
            <person name="Xiang M."/>
            <person name="Wang C."/>
            <person name="Li S."/>
            <person name="Che Y."/>
            <person name="Ortiz-Lopez F.J."/>
            <person name="Bills G.F."/>
            <person name="Liu X."/>
            <person name="An Z."/>
        </authorList>
    </citation>
    <scope>NUCLEOTIDE SEQUENCE [LARGE SCALE GENOMIC DNA]</scope>
    <source>
        <strain evidence="4">ATCC 20868 / MF5171</strain>
    </source>
</reference>
<dbReference type="AlphaFoldDB" id="S3D647"/>
<evidence type="ECO:0000313" key="4">
    <source>
        <dbReference type="Proteomes" id="UP000016922"/>
    </source>
</evidence>
<keyword evidence="2" id="KW-1133">Transmembrane helix</keyword>
<feature type="compositionally biased region" description="Polar residues" evidence="1">
    <location>
        <begin position="29"/>
        <end position="40"/>
    </location>
</feature>
<gene>
    <name evidence="3" type="ORF">GLAREA_06227</name>
</gene>
<dbReference type="GeneID" id="19465281"/>
<evidence type="ECO:0000256" key="1">
    <source>
        <dbReference type="SAM" id="MobiDB-lite"/>
    </source>
</evidence>
<feature type="transmembrane region" description="Helical" evidence="2">
    <location>
        <begin position="122"/>
        <end position="143"/>
    </location>
</feature>
<sequence>MAPIYRSDNDELRNVPPSIERDFSEETSESSFQASVSSRQDVGDEDARSRRELEVMRRYGFEPLPVPGKESFFSRGWVVLVSWWLFCAIPMAWWETVILGTALRTWDYEVGIRFLRGEFSQLFVPDLDAINFVIVNVALLVLWRYEINKNYDIYWVVYFKKNVKMWEEINRRLDQELAEESKQERRPRGRPERTSDERSVSTESNLDRNRSLSARWKHKSLDKTRTPHANGTVQPNGAGSANATGQEKWKRSKSWREPSVA</sequence>
<evidence type="ECO:0000313" key="3">
    <source>
        <dbReference type="EMBL" id="EPE33215.1"/>
    </source>
</evidence>
<keyword evidence="2" id="KW-0472">Membrane</keyword>
<evidence type="ECO:0000256" key="2">
    <source>
        <dbReference type="SAM" id="Phobius"/>
    </source>
</evidence>
<name>S3D647_GLAL2</name>
<keyword evidence="2" id="KW-0812">Transmembrane</keyword>
<keyword evidence="4" id="KW-1185">Reference proteome</keyword>
<dbReference type="HOGENOM" id="CLU_1065787_0_0_1"/>
<dbReference type="KEGG" id="glz:GLAREA_06227"/>
<dbReference type="Proteomes" id="UP000016922">
    <property type="component" value="Unassembled WGS sequence"/>
</dbReference>
<proteinExistence type="predicted"/>
<feature type="compositionally biased region" description="Polar residues" evidence="1">
    <location>
        <begin position="227"/>
        <end position="245"/>
    </location>
</feature>
<feature type="transmembrane region" description="Helical" evidence="2">
    <location>
        <begin position="77"/>
        <end position="102"/>
    </location>
</feature>
<dbReference type="RefSeq" id="XP_008079832.1">
    <property type="nucleotide sequence ID" value="XM_008081641.1"/>
</dbReference>
<protein>
    <submittedName>
        <fullName evidence="3">Uncharacterized protein</fullName>
    </submittedName>
</protein>
<dbReference type="EMBL" id="KE145358">
    <property type="protein sequence ID" value="EPE33215.1"/>
    <property type="molecule type" value="Genomic_DNA"/>
</dbReference>
<feature type="region of interest" description="Disordered" evidence="1">
    <location>
        <begin position="1"/>
        <end position="48"/>
    </location>
</feature>